<feature type="signal peptide" evidence="1">
    <location>
        <begin position="1"/>
        <end position="19"/>
    </location>
</feature>
<organism evidence="4 5">
    <name type="scientific">Pedobacter kyungheensis</name>
    <dbReference type="NCBI Taxonomy" id="1069985"/>
    <lineage>
        <taxon>Bacteria</taxon>
        <taxon>Pseudomonadati</taxon>
        <taxon>Bacteroidota</taxon>
        <taxon>Sphingobacteriia</taxon>
        <taxon>Sphingobacteriales</taxon>
        <taxon>Sphingobacteriaceae</taxon>
        <taxon>Pedobacter</taxon>
    </lineage>
</organism>
<dbReference type="InterPro" id="IPR011765">
    <property type="entry name" value="Pept_M16_N"/>
</dbReference>
<dbReference type="Pfam" id="PF00675">
    <property type="entry name" value="Peptidase_M16"/>
    <property type="match status" value="1"/>
</dbReference>
<feature type="domain" description="Peptidase M16 C-terminal" evidence="3">
    <location>
        <begin position="195"/>
        <end position="353"/>
    </location>
</feature>
<evidence type="ECO:0000313" key="4">
    <source>
        <dbReference type="EMBL" id="KIA95947.1"/>
    </source>
</evidence>
<evidence type="ECO:0000259" key="3">
    <source>
        <dbReference type="Pfam" id="PF05193"/>
    </source>
</evidence>
<dbReference type="Gene3D" id="3.30.830.10">
    <property type="entry name" value="Metalloenzyme, LuxS/M16 peptidase-like"/>
    <property type="match status" value="2"/>
</dbReference>
<dbReference type="EMBL" id="JSYN01000004">
    <property type="protein sequence ID" value="KIA95947.1"/>
    <property type="molecule type" value="Genomic_DNA"/>
</dbReference>
<dbReference type="Pfam" id="PF05193">
    <property type="entry name" value="Peptidase_M16_C"/>
    <property type="match status" value="1"/>
</dbReference>
<name>A0A0C1FSN7_9SPHI</name>
<evidence type="ECO:0000259" key="2">
    <source>
        <dbReference type="Pfam" id="PF00675"/>
    </source>
</evidence>
<dbReference type="InterPro" id="IPR007863">
    <property type="entry name" value="Peptidase_M16_C"/>
</dbReference>
<dbReference type="InterPro" id="IPR050361">
    <property type="entry name" value="MPP/UQCRC_Complex"/>
</dbReference>
<dbReference type="RefSeq" id="WP_039472506.1">
    <property type="nucleotide sequence ID" value="NZ_JSYN01000004.1"/>
</dbReference>
<comment type="caution">
    <text evidence="4">The sequence shown here is derived from an EMBL/GenBank/DDBJ whole genome shotgun (WGS) entry which is preliminary data.</text>
</comment>
<dbReference type="Proteomes" id="UP000031246">
    <property type="component" value="Unassembled WGS sequence"/>
</dbReference>
<dbReference type="GO" id="GO:0046872">
    <property type="term" value="F:metal ion binding"/>
    <property type="evidence" value="ECO:0007669"/>
    <property type="project" value="InterPro"/>
</dbReference>
<dbReference type="InterPro" id="IPR011249">
    <property type="entry name" value="Metalloenz_LuxS/M16"/>
</dbReference>
<keyword evidence="1" id="KW-0732">Signal</keyword>
<sequence>MKRIIFFIVFALLYQYSNAQTKAISFDVNGLKVILKPTEKETVSISMFFRGGVMNYTAEQAGIENLALAAAATCGTKNYSVVDYQELADEYGIAISGSSTTDYGTITMNCISKYLDQGWKLFSDAVVNPAFDKNEFQTTKERMISAIYHSQSDPETRVEQMSMESMFKDSPYSINPLGNSKTVGAFTAEMVSNYYHNELLNKNKMFLVVAGKITKEALEQKIQASFKELKSKAYTPPVYDRKMLTGERLVVERRDIATNYMSCIMNAPTMNSPDYHAFVLIINALSGSMNYELRTRLGLSYAPGATIKVQQIPYSSMYVSTTQPKKAFQAMVTVYNNIKEGKYSQRYLDALKKDHRDGYYRHQESASSIVEDLGEAEVLGSYTLVDDMVPNFNKVTLADMKDSFTKYLKGAIWVYLGDEQVGKAAFQ</sequence>
<protein>
    <recommendedName>
        <fullName evidence="6">Peptidase M16 C-terminal domain-containing protein</fullName>
    </recommendedName>
</protein>
<dbReference type="OrthoDB" id="9811314at2"/>
<evidence type="ECO:0000256" key="1">
    <source>
        <dbReference type="SAM" id="SignalP"/>
    </source>
</evidence>
<dbReference type="SUPFAM" id="SSF63411">
    <property type="entry name" value="LuxS/MPP-like metallohydrolase"/>
    <property type="match status" value="2"/>
</dbReference>
<dbReference type="AlphaFoldDB" id="A0A0C1FSN7"/>
<keyword evidence="5" id="KW-1185">Reference proteome</keyword>
<proteinExistence type="predicted"/>
<gene>
    <name evidence="4" type="ORF">OC25_05235</name>
</gene>
<accession>A0A0C1FSN7</accession>
<feature type="chain" id="PRO_5002131672" description="Peptidase M16 C-terminal domain-containing protein" evidence="1">
    <location>
        <begin position="20"/>
        <end position="427"/>
    </location>
</feature>
<reference evidence="4 5" key="1">
    <citation type="submission" date="2014-10" db="EMBL/GenBank/DDBJ databases">
        <title>Pedobacter Kyungheensis.</title>
        <authorList>
            <person name="Anderson B.M."/>
            <person name="Newman J.D."/>
        </authorList>
    </citation>
    <scope>NUCLEOTIDE SEQUENCE [LARGE SCALE GENOMIC DNA]</scope>
    <source>
        <strain evidence="4 5">KACC 16221</strain>
    </source>
</reference>
<evidence type="ECO:0008006" key="6">
    <source>
        <dbReference type="Google" id="ProtNLM"/>
    </source>
</evidence>
<feature type="domain" description="Peptidase M16 N-terminal" evidence="2">
    <location>
        <begin position="33"/>
        <end position="173"/>
    </location>
</feature>
<dbReference type="PANTHER" id="PTHR11851">
    <property type="entry name" value="METALLOPROTEASE"/>
    <property type="match status" value="1"/>
</dbReference>
<evidence type="ECO:0000313" key="5">
    <source>
        <dbReference type="Proteomes" id="UP000031246"/>
    </source>
</evidence>
<dbReference type="PANTHER" id="PTHR11851:SF224">
    <property type="entry name" value="PROCESSING PROTEASE"/>
    <property type="match status" value="1"/>
</dbReference>